<keyword evidence="6" id="KW-0408">Iron</keyword>
<evidence type="ECO:0000256" key="1">
    <source>
        <dbReference type="ARBA" id="ARBA00001966"/>
    </source>
</evidence>
<reference evidence="11" key="1">
    <citation type="journal article" date="2015" name="Genome Announc.">
        <title>Draft Genome Sequence of an Anaerobic Ammonium-Oxidizing Bacterium, "Candidatus Brocadia sinica".</title>
        <authorList>
            <person name="Oshiki M."/>
            <person name="Shinyako-Hata K."/>
            <person name="Satoh H."/>
            <person name="Okabe S."/>
        </authorList>
    </citation>
    <scope>NUCLEOTIDE SEQUENCE [LARGE SCALE GENOMIC DNA]</scope>
    <source>
        <strain evidence="11">JPN1</strain>
    </source>
</reference>
<protein>
    <submittedName>
        <fullName evidence="10">Fe-S protein radical SAM family</fullName>
    </submittedName>
</protein>
<dbReference type="Pfam" id="PF02310">
    <property type="entry name" value="B12-binding"/>
    <property type="match status" value="1"/>
</dbReference>
<comment type="cofactor">
    <cofactor evidence="1">
        <name>[4Fe-4S] cluster</name>
        <dbReference type="ChEBI" id="CHEBI:49883"/>
    </cofactor>
</comment>
<feature type="domain" description="B12-binding" evidence="8">
    <location>
        <begin position="1"/>
        <end position="132"/>
    </location>
</feature>
<evidence type="ECO:0000256" key="5">
    <source>
        <dbReference type="ARBA" id="ARBA00022723"/>
    </source>
</evidence>
<keyword evidence="7" id="KW-0411">Iron-sulfur</keyword>
<dbReference type="SFLD" id="SFLDS00029">
    <property type="entry name" value="Radical_SAM"/>
    <property type="match status" value="1"/>
</dbReference>
<evidence type="ECO:0000313" key="10">
    <source>
        <dbReference type="EMBL" id="GAN32899.1"/>
    </source>
</evidence>
<keyword evidence="5" id="KW-0479">Metal-binding</keyword>
<accession>A0ABQ0JVU8</accession>
<dbReference type="InterPro" id="IPR006158">
    <property type="entry name" value="Cobalamin-bd"/>
</dbReference>
<name>A0ABQ0JVU8_9BACT</name>
<dbReference type="PROSITE" id="PS51918">
    <property type="entry name" value="RADICAL_SAM"/>
    <property type="match status" value="1"/>
</dbReference>
<keyword evidence="4" id="KW-0949">S-adenosyl-L-methionine</keyword>
<dbReference type="EMBL" id="BAFN01000001">
    <property type="protein sequence ID" value="GAN32899.1"/>
    <property type="molecule type" value="Genomic_DNA"/>
</dbReference>
<keyword evidence="11" id="KW-1185">Reference proteome</keyword>
<dbReference type="Gene3D" id="3.80.30.20">
    <property type="entry name" value="tm_1862 like domain"/>
    <property type="match status" value="1"/>
</dbReference>
<dbReference type="InterPro" id="IPR036724">
    <property type="entry name" value="Cobalamin-bd_sf"/>
</dbReference>
<dbReference type="CDD" id="cd01335">
    <property type="entry name" value="Radical_SAM"/>
    <property type="match status" value="1"/>
</dbReference>
<evidence type="ECO:0000259" key="9">
    <source>
        <dbReference type="PROSITE" id="PS51918"/>
    </source>
</evidence>
<evidence type="ECO:0000256" key="6">
    <source>
        <dbReference type="ARBA" id="ARBA00023004"/>
    </source>
</evidence>
<organism evidence="10 11">
    <name type="scientific">Candidatus Brocadia sinica JPN1</name>
    <dbReference type="NCBI Taxonomy" id="1197129"/>
    <lineage>
        <taxon>Bacteria</taxon>
        <taxon>Pseudomonadati</taxon>
        <taxon>Planctomycetota</taxon>
        <taxon>Candidatus Brocadiia</taxon>
        <taxon>Candidatus Brocadiales</taxon>
        <taxon>Candidatus Brocadiaceae</taxon>
        <taxon>Candidatus Brocadia</taxon>
    </lineage>
</organism>
<dbReference type="SUPFAM" id="SSF52242">
    <property type="entry name" value="Cobalamin (vitamin B12)-binding domain"/>
    <property type="match status" value="1"/>
</dbReference>
<proteinExistence type="predicted"/>
<evidence type="ECO:0000256" key="4">
    <source>
        <dbReference type="ARBA" id="ARBA00022691"/>
    </source>
</evidence>
<evidence type="ECO:0000256" key="7">
    <source>
        <dbReference type="ARBA" id="ARBA00023014"/>
    </source>
</evidence>
<dbReference type="SUPFAM" id="SSF102114">
    <property type="entry name" value="Radical SAM enzymes"/>
    <property type="match status" value="1"/>
</dbReference>
<dbReference type="InterPro" id="IPR034466">
    <property type="entry name" value="Methyltransferase_Class_B"/>
</dbReference>
<dbReference type="PROSITE" id="PS51332">
    <property type="entry name" value="B12_BINDING"/>
    <property type="match status" value="1"/>
</dbReference>
<feature type="domain" description="Radical SAM core" evidence="9">
    <location>
        <begin position="169"/>
        <end position="410"/>
    </location>
</feature>
<dbReference type="SMART" id="SM00729">
    <property type="entry name" value="Elp3"/>
    <property type="match status" value="1"/>
</dbReference>
<evidence type="ECO:0000259" key="8">
    <source>
        <dbReference type="PROSITE" id="PS51332"/>
    </source>
</evidence>
<evidence type="ECO:0000256" key="3">
    <source>
        <dbReference type="ARBA" id="ARBA00022679"/>
    </source>
</evidence>
<dbReference type="Pfam" id="PF04055">
    <property type="entry name" value="Radical_SAM"/>
    <property type="match status" value="1"/>
</dbReference>
<dbReference type="Proteomes" id="UP000032309">
    <property type="component" value="Unassembled WGS sequence"/>
</dbReference>
<keyword evidence="2" id="KW-0489">Methyltransferase</keyword>
<evidence type="ECO:0000313" key="11">
    <source>
        <dbReference type="Proteomes" id="UP000032309"/>
    </source>
</evidence>
<gene>
    <name evidence="10" type="ORF">BROSI_A1414</name>
</gene>
<dbReference type="SFLD" id="SFLDG01082">
    <property type="entry name" value="B12-binding_domain_containing"/>
    <property type="match status" value="1"/>
</dbReference>
<dbReference type="InterPro" id="IPR051198">
    <property type="entry name" value="BchE-like"/>
</dbReference>
<dbReference type="SFLD" id="SFLDG01123">
    <property type="entry name" value="methyltransferase_(Class_B)"/>
    <property type="match status" value="1"/>
</dbReference>
<dbReference type="InterPro" id="IPR006638">
    <property type="entry name" value="Elp3/MiaA/NifB-like_rSAM"/>
</dbReference>
<keyword evidence="3" id="KW-0808">Transferase</keyword>
<dbReference type="InterPro" id="IPR007197">
    <property type="entry name" value="rSAM"/>
</dbReference>
<dbReference type="Gene3D" id="3.40.50.280">
    <property type="entry name" value="Cobalamin-binding domain"/>
    <property type="match status" value="1"/>
</dbReference>
<dbReference type="PANTHER" id="PTHR43409">
    <property type="entry name" value="ANAEROBIC MAGNESIUM-PROTOPORPHYRIN IX MONOMETHYL ESTER CYCLASE-RELATED"/>
    <property type="match status" value="1"/>
</dbReference>
<sequence>MKVALVGAELEENLGLRYIASALEHKGHKVEIVPFNSEFDISDAVKRVIAFSPQITGLSMMFTGRAREFCHLAQALREGCYHGHLTAGGPFASFNSEHLLRDFTAFDSVCLGEGEHIVSMLADHLEDLSRVYGLCYRKSDGSVTTNLATDNQDNLDALSFPKRITFHEYFDKPIASILTSRGCWRNCAFCSINAWYERGGGKKFRVRNVENIVAEMKDLYFHHDVRIFNFQDDNFFLPKPEKALRRFEELREGLQREGIEGIAIAVKARPDSITHDSIRVLDDLGLFRVFLGVENAHENGLRNLNRKCTLDQILNALRILNDFDVHLAYNLLMFEPDTVLDDILVNLRFIERHIENPFNFCRAEAYPGTGLEAKLKTEGRLLGDYFGYDYRLKDPRSEAFHQIANYTFFDRNFSDFGLHYFNMQVDFYFQLLRRFHPEVLTQTLRASVRNFIKQTNLDTYECLCQIYDFVTTADPNDHVMIRGFAREMRERVDERSRGLHVQGESILRWLSNTYDRRGQDARVPRFMSNTGALSFLNCKPMPYSSRDNLEKLEFVTSEAERMDETDLLGVTSAPIPYNVFKSRFAEPKEERR</sequence>
<dbReference type="RefSeq" id="WP_052562979.1">
    <property type="nucleotide sequence ID" value="NZ_BAFN01000001.1"/>
</dbReference>
<dbReference type="InterPro" id="IPR058240">
    <property type="entry name" value="rSAM_sf"/>
</dbReference>
<evidence type="ECO:0000256" key="2">
    <source>
        <dbReference type="ARBA" id="ARBA00022603"/>
    </source>
</evidence>
<comment type="caution">
    <text evidence="10">The sequence shown here is derived from an EMBL/GenBank/DDBJ whole genome shotgun (WGS) entry which is preliminary data.</text>
</comment>
<dbReference type="PANTHER" id="PTHR43409:SF7">
    <property type="entry name" value="BLL1977 PROTEIN"/>
    <property type="match status" value="1"/>
</dbReference>
<dbReference type="InterPro" id="IPR023404">
    <property type="entry name" value="rSAM_horseshoe"/>
</dbReference>